<dbReference type="GO" id="GO:0004519">
    <property type="term" value="F:endonuclease activity"/>
    <property type="evidence" value="ECO:0007669"/>
    <property type="project" value="UniProtKB-KW"/>
</dbReference>
<gene>
    <name evidence="2" type="ORF">DW653_02530</name>
</gene>
<keyword evidence="2" id="KW-0378">Hydrolase</keyword>
<sequence length="359" mass="42578">MFMQIPQSQTLTTRCLSRIFDTTSATYKFFWFLSILQIHARTENLHINVWDIVIRMVANAWYPIHYFRLSFGKNDSLFDIVTELQKETQIPIDASCEEVIGQLQERLRDKQVKSRLGKLTTYVPYCFLYPWINATNNSREVMWRSQSFENGCLYSIYKEKTNFYIELNPVWDEYLHTHYKILMDFTYWNLMQFLQARNPNVPAISSKLIRPESRSSLANQHRYWNKVIQIGGPVRCIYTGHELHPSDYELDHFIPWSFVSHDLLWNLIPADGSINSSKSNYLPDLDIYLSKLAKLQHHSLKVSIQANYQPAILEDFLSLGYTPKEFVLMNEEEFLEVYRRTFGPMHQIALNMGFETWKY</sequence>
<dbReference type="EMBL" id="QRHQ01000003">
    <property type="protein sequence ID" value="RHF92658.1"/>
    <property type="molecule type" value="Genomic_DNA"/>
</dbReference>
<dbReference type="InterPro" id="IPR003615">
    <property type="entry name" value="HNH_nuc"/>
</dbReference>
<keyword evidence="2" id="KW-0255">Endonuclease</keyword>
<keyword evidence="2" id="KW-0540">Nuclease</keyword>
<feature type="domain" description="HNH nuclease" evidence="1">
    <location>
        <begin position="236"/>
        <end position="283"/>
    </location>
</feature>
<dbReference type="CDD" id="cd00085">
    <property type="entry name" value="HNHc"/>
    <property type="match status" value="1"/>
</dbReference>
<reference evidence="2 3" key="1">
    <citation type="submission" date="2018-08" db="EMBL/GenBank/DDBJ databases">
        <title>A genome reference for cultivated species of the human gut microbiota.</title>
        <authorList>
            <person name="Zou Y."/>
            <person name="Xue W."/>
            <person name="Luo G."/>
        </authorList>
    </citation>
    <scope>NUCLEOTIDE SEQUENCE [LARGE SCALE GENOMIC DNA]</scope>
    <source>
        <strain evidence="2 3">AM23-23</strain>
    </source>
</reference>
<evidence type="ECO:0000259" key="1">
    <source>
        <dbReference type="Pfam" id="PF13395"/>
    </source>
</evidence>
<proteinExistence type="predicted"/>
<accession>A0A414RHR8</accession>
<organism evidence="2 3">
    <name type="scientific">Phocaeicola plebeius</name>
    <dbReference type="NCBI Taxonomy" id="310297"/>
    <lineage>
        <taxon>Bacteria</taxon>
        <taxon>Pseudomonadati</taxon>
        <taxon>Bacteroidota</taxon>
        <taxon>Bacteroidia</taxon>
        <taxon>Bacteroidales</taxon>
        <taxon>Bacteroidaceae</taxon>
        <taxon>Phocaeicola</taxon>
    </lineage>
</organism>
<protein>
    <submittedName>
        <fullName evidence="2">HNH endonuclease</fullName>
    </submittedName>
</protein>
<name>A0A414RHR8_9BACT</name>
<evidence type="ECO:0000313" key="3">
    <source>
        <dbReference type="Proteomes" id="UP000283485"/>
    </source>
</evidence>
<comment type="caution">
    <text evidence="2">The sequence shown here is derived from an EMBL/GenBank/DDBJ whole genome shotgun (WGS) entry which is preliminary data.</text>
</comment>
<dbReference type="Pfam" id="PF13395">
    <property type="entry name" value="HNH_4"/>
    <property type="match status" value="1"/>
</dbReference>
<dbReference type="Gene3D" id="1.10.30.50">
    <property type="match status" value="1"/>
</dbReference>
<evidence type="ECO:0000313" key="2">
    <source>
        <dbReference type="EMBL" id="RHF92658.1"/>
    </source>
</evidence>
<dbReference type="AlphaFoldDB" id="A0A414RHR8"/>
<dbReference type="Proteomes" id="UP000283485">
    <property type="component" value="Unassembled WGS sequence"/>
</dbReference>